<accession>X0YNS1</accession>
<dbReference type="AlphaFoldDB" id="X0YNS1"/>
<feature type="non-terminal residue" evidence="1">
    <location>
        <position position="90"/>
    </location>
</feature>
<reference evidence="1" key="1">
    <citation type="journal article" date="2014" name="Front. Microbiol.">
        <title>High frequency of phylogenetically diverse reductive dehalogenase-homologous genes in deep subseafloor sedimentary metagenomes.</title>
        <authorList>
            <person name="Kawai M."/>
            <person name="Futagami T."/>
            <person name="Toyoda A."/>
            <person name="Takaki Y."/>
            <person name="Nishi S."/>
            <person name="Hori S."/>
            <person name="Arai W."/>
            <person name="Tsubouchi T."/>
            <person name="Morono Y."/>
            <person name="Uchiyama I."/>
            <person name="Ito T."/>
            <person name="Fujiyama A."/>
            <person name="Inagaki F."/>
            <person name="Takami H."/>
        </authorList>
    </citation>
    <scope>NUCLEOTIDE SEQUENCE</scope>
    <source>
        <strain evidence="1">Expedition CK06-06</strain>
    </source>
</reference>
<sequence>MFDDNNTPWNLAAGSAFTGGAGYAFLKNKKLFQEAWNSGNTDIIGQTVTQAKNITGFNTVKNAIPGTDIFSESMAAAVSGFEKRVGAVES</sequence>
<protein>
    <submittedName>
        <fullName evidence="1">Uncharacterized protein</fullName>
    </submittedName>
</protein>
<name>X0YNS1_9ZZZZ</name>
<organism evidence="1">
    <name type="scientific">marine sediment metagenome</name>
    <dbReference type="NCBI Taxonomy" id="412755"/>
    <lineage>
        <taxon>unclassified sequences</taxon>
        <taxon>metagenomes</taxon>
        <taxon>ecological metagenomes</taxon>
    </lineage>
</organism>
<comment type="caution">
    <text evidence="1">The sequence shown here is derived from an EMBL/GenBank/DDBJ whole genome shotgun (WGS) entry which is preliminary data.</text>
</comment>
<gene>
    <name evidence="1" type="ORF">S01H1_65601</name>
</gene>
<dbReference type="EMBL" id="BARS01043317">
    <property type="protein sequence ID" value="GAG38376.1"/>
    <property type="molecule type" value="Genomic_DNA"/>
</dbReference>
<proteinExistence type="predicted"/>
<evidence type="ECO:0000313" key="1">
    <source>
        <dbReference type="EMBL" id="GAG38376.1"/>
    </source>
</evidence>